<dbReference type="Proteomes" id="UP001211065">
    <property type="component" value="Unassembled WGS sequence"/>
</dbReference>
<dbReference type="GO" id="GO:2001135">
    <property type="term" value="P:regulation of endocytic recycling"/>
    <property type="evidence" value="ECO:0007669"/>
    <property type="project" value="TreeGrafter"/>
</dbReference>
<name>A0AAD5Y2U1_9FUNG</name>
<dbReference type="EMBL" id="JADGJW010000040">
    <property type="protein sequence ID" value="KAJ3226266.1"/>
    <property type="molecule type" value="Genomic_DNA"/>
</dbReference>
<evidence type="ECO:0000259" key="1">
    <source>
        <dbReference type="PROSITE" id="PS50275"/>
    </source>
</evidence>
<reference evidence="2" key="1">
    <citation type="submission" date="2020-05" db="EMBL/GenBank/DDBJ databases">
        <title>Phylogenomic resolution of chytrid fungi.</title>
        <authorList>
            <person name="Stajich J.E."/>
            <person name="Amses K."/>
            <person name="Simmons R."/>
            <person name="Seto K."/>
            <person name="Myers J."/>
            <person name="Bonds A."/>
            <person name="Quandt C.A."/>
            <person name="Barry K."/>
            <person name="Liu P."/>
            <person name="Grigoriev I."/>
            <person name="Longcore J.E."/>
            <person name="James T.Y."/>
        </authorList>
    </citation>
    <scope>NUCLEOTIDE SEQUENCE</scope>
    <source>
        <strain evidence="2">JEL0476</strain>
    </source>
</reference>
<organism evidence="2 3">
    <name type="scientific">Clydaea vesicula</name>
    <dbReference type="NCBI Taxonomy" id="447962"/>
    <lineage>
        <taxon>Eukaryota</taxon>
        <taxon>Fungi</taxon>
        <taxon>Fungi incertae sedis</taxon>
        <taxon>Chytridiomycota</taxon>
        <taxon>Chytridiomycota incertae sedis</taxon>
        <taxon>Chytridiomycetes</taxon>
        <taxon>Lobulomycetales</taxon>
        <taxon>Lobulomycetaceae</taxon>
        <taxon>Clydaea</taxon>
    </lineage>
</organism>
<keyword evidence="3" id="KW-1185">Reference proteome</keyword>
<comment type="caution">
    <text evidence="2">The sequence shown here is derived from an EMBL/GenBank/DDBJ whole genome shotgun (WGS) entry which is preliminary data.</text>
</comment>
<accession>A0AAD5Y2U1</accession>
<gene>
    <name evidence="2" type="primary">INPP5F</name>
    <name evidence="2" type="ORF">HK099_005263</name>
</gene>
<dbReference type="AlphaFoldDB" id="A0AAD5Y2U1"/>
<feature type="domain" description="SAC" evidence="1">
    <location>
        <begin position="248"/>
        <end position="562"/>
    </location>
</feature>
<proteinExistence type="predicted"/>
<dbReference type="PANTHER" id="PTHR45662:SF8">
    <property type="entry name" value="PHOSPHATIDYLINOSITIDE PHOSPHATASE SAC2"/>
    <property type="match status" value="1"/>
</dbReference>
<dbReference type="GO" id="GO:0046856">
    <property type="term" value="P:phosphatidylinositol dephosphorylation"/>
    <property type="evidence" value="ECO:0007669"/>
    <property type="project" value="TreeGrafter"/>
</dbReference>
<evidence type="ECO:0000313" key="3">
    <source>
        <dbReference type="Proteomes" id="UP001211065"/>
    </source>
</evidence>
<dbReference type="GO" id="GO:0045334">
    <property type="term" value="C:clathrin-coated endocytic vesicle"/>
    <property type="evidence" value="ECO:0007669"/>
    <property type="project" value="TreeGrafter"/>
</dbReference>
<dbReference type="Pfam" id="PF02383">
    <property type="entry name" value="Syja_N"/>
    <property type="match status" value="1"/>
</dbReference>
<dbReference type="GO" id="GO:0005769">
    <property type="term" value="C:early endosome"/>
    <property type="evidence" value="ECO:0007669"/>
    <property type="project" value="TreeGrafter"/>
</dbReference>
<protein>
    <submittedName>
        <fullName evidence="2">Phosphatidylinositide phosphatase SAC2</fullName>
    </submittedName>
</protein>
<dbReference type="PROSITE" id="PS50275">
    <property type="entry name" value="SAC"/>
    <property type="match status" value="1"/>
</dbReference>
<sequence>MLKEKLHIAVDKDQFFFIKQNIIGEFTKIVTLNFKSRLTRNFNESLEFSLKKYEFFGIIGIISLDSGDHLILTVKRENVGHIKSNSVFRIDDILILPFNELADIILARYTNNVELKETTKVSNVEVKSKPVNDQLNSKFDAILKKNNVVKIVSEKERSNHFGATPTKKTVISTLTEVSSAVNLGIKKSFGYNLTECKISKPNFSKDSSFTLMQNAISLTSKKVTDTTKRVIGDENDGENFEELLIKEITRLLTSGLYFYSKEIDLTNSFQRQSTFSDKQNLFLNLDKRFFWNEHLLDTFIKQNVEDFIIPIINGFVQIESLQIKGLAFDFVLISRRSRDRSGLRYERRGTDEEGNCANYVETEELIFYQNHVACFSQIRGSIPVLFHQSAQSLKPIPIIDGNDDDSERALLSHFARQTNLYNKVICVNLVHQQDNRESIVGSKFKSIIEKLNIPQVQYNEFDFHEHCKSFNYENLSILLNIIEGDLNEQKYFWSENDVVFSKQEGIFRTNCMDCLDRTNVVQSLIARTTLKKILFKLGIQSPDCAEDENLENIFKTIWANNGLSNLVPFFN</sequence>
<evidence type="ECO:0000313" key="2">
    <source>
        <dbReference type="EMBL" id="KAJ3226266.1"/>
    </source>
</evidence>
<dbReference type="GO" id="GO:0043812">
    <property type="term" value="F:phosphatidylinositol-4-phosphate phosphatase activity"/>
    <property type="evidence" value="ECO:0007669"/>
    <property type="project" value="TreeGrafter"/>
</dbReference>
<dbReference type="InterPro" id="IPR002013">
    <property type="entry name" value="SAC_dom"/>
</dbReference>
<dbReference type="PANTHER" id="PTHR45662">
    <property type="entry name" value="PHOSPHATIDYLINOSITIDE PHOSPHATASE SAC1"/>
    <property type="match status" value="1"/>
</dbReference>